<accession>A0A649V1Y2</accession>
<dbReference type="Pfam" id="PF07659">
    <property type="entry name" value="DUF1599"/>
    <property type="match status" value="1"/>
</dbReference>
<dbReference type="RefSeq" id="YP_009905527.1">
    <property type="nucleotide sequence ID" value="NC_049857.1"/>
</dbReference>
<name>A0A649V1Y2_9CAUD</name>
<dbReference type="InterPro" id="IPR011630">
    <property type="entry name" value="DUF1599"/>
</dbReference>
<protein>
    <recommendedName>
        <fullName evidence="1">Nucleotide modification associated domain-containing protein</fullName>
    </recommendedName>
</protein>
<proteinExistence type="predicted"/>
<feature type="domain" description="Nucleotide modification associated" evidence="1">
    <location>
        <begin position="21"/>
        <end position="83"/>
    </location>
</feature>
<evidence type="ECO:0000313" key="2">
    <source>
        <dbReference type="EMBL" id="QGJ84889.1"/>
    </source>
</evidence>
<dbReference type="EMBL" id="MN552145">
    <property type="protein sequence ID" value="QGJ84889.1"/>
    <property type="molecule type" value="Genomic_DNA"/>
</dbReference>
<reference evidence="2 3" key="1">
    <citation type="submission" date="2019-10" db="EMBL/GenBank/DDBJ databases">
        <authorList>
            <person name="Brinks E."/>
        </authorList>
    </citation>
    <scope>NUCLEOTIDE SEQUENCE [LARGE SCALE GENOMIC DNA]</scope>
</reference>
<sequence>MNEAQKHEKIIEEIHDMFVKKNADYGNSFEKSLDEWGLIVSAMRVQEKLDRVKTSLKHELKVKDESVEDSFLDIANYAIMTAMWLRKEKEKKEESMTYEEYEENLVKKETRGIQFGKSSRK</sequence>
<evidence type="ECO:0000313" key="3">
    <source>
        <dbReference type="Proteomes" id="UP000422881"/>
    </source>
</evidence>
<evidence type="ECO:0000259" key="1">
    <source>
        <dbReference type="Pfam" id="PF07659"/>
    </source>
</evidence>
<dbReference type="Proteomes" id="UP000422881">
    <property type="component" value="Segment"/>
</dbReference>
<keyword evidence="3" id="KW-1185">Reference proteome</keyword>
<dbReference type="GeneID" id="56137913"/>
<organism evidence="2 3">
    <name type="scientific">Lactococcus phage P1048</name>
    <dbReference type="NCBI Taxonomy" id="2662295"/>
    <lineage>
        <taxon>Viruses</taxon>
        <taxon>Duplodnaviria</taxon>
        <taxon>Heunggongvirae</taxon>
        <taxon>Uroviricota</taxon>
        <taxon>Caudoviricetes</taxon>
        <taxon>Audreyjarvisvirus</taxon>
        <taxon>Audreyjarvisvirus P1048</taxon>
    </lineage>
</organism>
<dbReference type="KEGG" id="vg:56137913"/>